<sequence length="530" mass="59252">MKHVAYHVAHAREPNTLQNCPLEQSKLQRTFDPPLLDVSDAPKPGEIERSPSIQLITPVLGKNDKSVDNGAAMPYNSTPNFPEQPLHEIGSLQTQQHGPSPPLPPAGQKTRPHYVHGQKHSTPRRNDSTRGSASTISPGEASEFSYDNQSDRFYRSIGKTSRADLHGVTIDQNKERDVKNLVEFGIPNLQKSTIHSISLCTSGKCLAYLVTQPKDAHQTVFLFKVSLKDSSLQFDRCFSLPPVPVWKHIVQAGYNFVVWGNQTGGIKHVVVPHLNRDYEVWDSTMKQWLASLISVAISYHGSVALVSAKVICYFNLNDTSSSETILSTGNQTFTDARFNDDGSVLYAWSFGRPDDRLHIWLIYEATRELIQPTDSQGSYASRQQGSSEVKIIPYNSYQGCIIHVPGSTFFPAQIRSTQRGNNERLPRMEKIIADTVAACIFGDHSLLVVEKGYWHTRIREYRIAGSGNQAIEDTAKKPLLEWRLSADKITQMRVVPVPDTDNLVIILCMLENKVIFIPIVARGVQTQAQR</sequence>
<proteinExistence type="predicted"/>
<evidence type="ECO:0000313" key="3">
    <source>
        <dbReference type="Proteomes" id="UP000016934"/>
    </source>
</evidence>
<reference evidence="3" key="2">
    <citation type="journal article" date="2013" name="PLoS Genet.">
        <title>Comparative genome structure, secondary metabolite, and effector coding capacity across Cochliobolus pathogens.</title>
        <authorList>
            <person name="Condon B.J."/>
            <person name="Leng Y."/>
            <person name="Wu D."/>
            <person name="Bushley K.E."/>
            <person name="Ohm R.A."/>
            <person name="Otillar R."/>
            <person name="Martin J."/>
            <person name="Schackwitz W."/>
            <person name="Grimwood J."/>
            <person name="MohdZainudin N."/>
            <person name="Xue C."/>
            <person name="Wang R."/>
            <person name="Manning V.A."/>
            <person name="Dhillon B."/>
            <person name="Tu Z.J."/>
            <person name="Steffenson B.J."/>
            <person name="Salamov A."/>
            <person name="Sun H."/>
            <person name="Lowry S."/>
            <person name="LaButti K."/>
            <person name="Han J."/>
            <person name="Copeland A."/>
            <person name="Lindquist E."/>
            <person name="Barry K."/>
            <person name="Schmutz J."/>
            <person name="Baker S.E."/>
            <person name="Ciuffetti L.M."/>
            <person name="Grigoriev I.V."/>
            <person name="Zhong S."/>
            <person name="Turgeon B.G."/>
        </authorList>
    </citation>
    <scope>NUCLEOTIDE SEQUENCE [LARGE SCALE GENOMIC DNA]</scope>
    <source>
        <strain evidence="3">ND90Pr / ATCC 201652</strain>
    </source>
</reference>
<dbReference type="HOGENOM" id="CLU_513867_0_0_1"/>
<dbReference type="GeneID" id="19131683"/>
<feature type="region of interest" description="Disordered" evidence="1">
    <location>
        <begin position="39"/>
        <end position="147"/>
    </location>
</feature>
<gene>
    <name evidence="2" type="ORF">COCSADRAFT_154939</name>
</gene>
<dbReference type="eggNOG" id="ENOG502R8GW">
    <property type="taxonomic scope" value="Eukaryota"/>
</dbReference>
<reference evidence="2 3" key="1">
    <citation type="journal article" date="2012" name="PLoS Pathog.">
        <title>Diverse lifestyles and strategies of plant pathogenesis encoded in the genomes of eighteen Dothideomycetes fungi.</title>
        <authorList>
            <person name="Ohm R.A."/>
            <person name="Feau N."/>
            <person name="Henrissat B."/>
            <person name="Schoch C.L."/>
            <person name="Horwitz B.A."/>
            <person name="Barry K.W."/>
            <person name="Condon B.J."/>
            <person name="Copeland A.C."/>
            <person name="Dhillon B."/>
            <person name="Glaser F."/>
            <person name="Hesse C.N."/>
            <person name="Kosti I."/>
            <person name="LaButti K."/>
            <person name="Lindquist E.A."/>
            <person name="Lucas S."/>
            <person name="Salamov A.A."/>
            <person name="Bradshaw R.E."/>
            <person name="Ciuffetti L."/>
            <person name="Hamelin R.C."/>
            <person name="Kema G.H.J."/>
            <person name="Lawrence C."/>
            <person name="Scott J.A."/>
            <person name="Spatafora J.W."/>
            <person name="Turgeon B.G."/>
            <person name="de Wit P.J.G.M."/>
            <person name="Zhong S."/>
            <person name="Goodwin S.B."/>
            <person name="Grigoriev I.V."/>
        </authorList>
    </citation>
    <scope>NUCLEOTIDE SEQUENCE [LARGE SCALE GENOMIC DNA]</scope>
    <source>
        <strain evidence="3">ND90Pr / ATCC 201652</strain>
    </source>
</reference>
<evidence type="ECO:0000313" key="2">
    <source>
        <dbReference type="EMBL" id="EMD58258.1"/>
    </source>
</evidence>
<dbReference type="AlphaFoldDB" id="M2RSN5"/>
<feature type="compositionally biased region" description="Basic residues" evidence="1">
    <location>
        <begin position="110"/>
        <end position="123"/>
    </location>
</feature>
<accession>M2RSN5</accession>
<protein>
    <submittedName>
        <fullName evidence="2">Uncharacterized protein</fullName>
    </submittedName>
</protein>
<dbReference type="Proteomes" id="UP000016934">
    <property type="component" value="Unassembled WGS sequence"/>
</dbReference>
<dbReference type="RefSeq" id="XP_007706023.1">
    <property type="nucleotide sequence ID" value="XM_007707833.1"/>
</dbReference>
<dbReference type="KEGG" id="bsc:COCSADRAFT_154939"/>
<keyword evidence="3" id="KW-1185">Reference proteome</keyword>
<dbReference type="EMBL" id="KB445658">
    <property type="protein sequence ID" value="EMD58258.1"/>
    <property type="molecule type" value="Genomic_DNA"/>
</dbReference>
<name>M2RSN5_COCSN</name>
<evidence type="ECO:0000256" key="1">
    <source>
        <dbReference type="SAM" id="MobiDB-lite"/>
    </source>
</evidence>
<dbReference type="OrthoDB" id="5986190at2759"/>
<organism evidence="2 3">
    <name type="scientific">Cochliobolus sativus (strain ND90Pr / ATCC 201652)</name>
    <name type="common">Common root rot and spot blotch fungus</name>
    <name type="synonym">Bipolaris sorokiniana</name>
    <dbReference type="NCBI Taxonomy" id="665912"/>
    <lineage>
        <taxon>Eukaryota</taxon>
        <taxon>Fungi</taxon>
        <taxon>Dikarya</taxon>
        <taxon>Ascomycota</taxon>
        <taxon>Pezizomycotina</taxon>
        <taxon>Dothideomycetes</taxon>
        <taxon>Pleosporomycetidae</taxon>
        <taxon>Pleosporales</taxon>
        <taxon>Pleosporineae</taxon>
        <taxon>Pleosporaceae</taxon>
        <taxon>Bipolaris</taxon>
    </lineage>
</organism>
<dbReference type="SUPFAM" id="SSF82171">
    <property type="entry name" value="DPP6 N-terminal domain-like"/>
    <property type="match status" value="1"/>
</dbReference>